<reference evidence="2 3" key="1">
    <citation type="submission" date="2017-05" db="EMBL/GenBank/DDBJ databases">
        <title>Biotechnological potential of actinobacteria isolated from South African environments.</title>
        <authorList>
            <person name="Le Roes-Hill M."/>
            <person name="Prins A."/>
            <person name="Durrell K.A."/>
        </authorList>
    </citation>
    <scope>NUCLEOTIDE SEQUENCE [LARGE SCALE GENOMIC DNA]</scope>
    <source>
        <strain evidence="2">BS2</strain>
    </source>
</reference>
<dbReference type="EMBL" id="NGFO01000001">
    <property type="protein sequence ID" value="OUC80897.1"/>
    <property type="molecule type" value="Genomic_DNA"/>
</dbReference>
<accession>A0A2C9ZK53</accession>
<gene>
    <name evidence="2" type="ORF">CA982_00575</name>
</gene>
<dbReference type="OrthoDB" id="7270696at2"/>
<protein>
    <submittedName>
        <fullName evidence="2">Uncharacterized protein</fullName>
    </submittedName>
</protein>
<feature type="region of interest" description="Disordered" evidence="1">
    <location>
        <begin position="24"/>
        <end position="46"/>
    </location>
</feature>
<proteinExistence type="predicted"/>
<evidence type="ECO:0000256" key="1">
    <source>
        <dbReference type="SAM" id="MobiDB-lite"/>
    </source>
</evidence>
<name>A0A2C9ZK53_9ACTN</name>
<evidence type="ECO:0000313" key="3">
    <source>
        <dbReference type="Proteomes" id="UP000194632"/>
    </source>
</evidence>
<dbReference type="AlphaFoldDB" id="A0A2C9ZK53"/>
<comment type="caution">
    <text evidence="2">The sequence shown here is derived from an EMBL/GenBank/DDBJ whole genome shotgun (WGS) entry which is preliminary data.</text>
</comment>
<evidence type="ECO:0000313" key="2">
    <source>
        <dbReference type="EMBL" id="OUC80897.1"/>
    </source>
</evidence>
<dbReference type="Proteomes" id="UP000194632">
    <property type="component" value="Unassembled WGS sequence"/>
</dbReference>
<organism evidence="2 3">
    <name type="scientific">Gordonia lacunae</name>
    <dbReference type="NCBI Taxonomy" id="417102"/>
    <lineage>
        <taxon>Bacteria</taxon>
        <taxon>Bacillati</taxon>
        <taxon>Actinomycetota</taxon>
        <taxon>Actinomycetes</taxon>
        <taxon>Mycobacteriales</taxon>
        <taxon>Gordoniaceae</taxon>
        <taxon>Gordonia</taxon>
    </lineage>
</organism>
<feature type="region of interest" description="Disordered" evidence="1">
    <location>
        <begin position="65"/>
        <end position="105"/>
    </location>
</feature>
<sequence>MSHQPPKDVQEAAQRAVRWIDEGKAGSGFTDTGRHRAHQLADGEDVDDDQIKKMRSYFSRHEVDRDTTGFTNGEEGFPTAGRVAWDAWGGDPGRRWANSQKIEGE</sequence>
<dbReference type="RefSeq" id="WP_086533409.1">
    <property type="nucleotide sequence ID" value="NZ_JBLKRZ010000012.1"/>
</dbReference>
<dbReference type="STRING" id="417102.CA982_00575"/>
<keyword evidence="3" id="KW-1185">Reference proteome</keyword>